<accession>A0A0A8ZTV7</accession>
<sequence>MKKWQQNSFGCLCHAYLNIKFLLFCDLMLIS</sequence>
<organism evidence="1">
    <name type="scientific">Arundo donax</name>
    <name type="common">Giant reed</name>
    <name type="synonym">Donax arundinaceus</name>
    <dbReference type="NCBI Taxonomy" id="35708"/>
    <lineage>
        <taxon>Eukaryota</taxon>
        <taxon>Viridiplantae</taxon>
        <taxon>Streptophyta</taxon>
        <taxon>Embryophyta</taxon>
        <taxon>Tracheophyta</taxon>
        <taxon>Spermatophyta</taxon>
        <taxon>Magnoliopsida</taxon>
        <taxon>Liliopsida</taxon>
        <taxon>Poales</taxon>
        <taxon>Poaceae</taxon>
        <taxon>PACMAD clade</taxon>
        <taxon>Arundinoideae</taxon>
        <taxon>Arundineae</taxon>
        <taxon>Arundo</taxon>
    </lineage>
</organism>
<proteinExistence type="predicted"/>
<dbReference type="AlphaFoldDB" id="A0A0A8ZTV7"/>
<name>A0A0A8ZTV7_ARUDO</name>
<protein>
    <submittedName>
        <fullName evidence="1">Uncharacterized protein</fullName>
    </submittedName>
</protein>
<evidence type="ECO:0000313" key="1">
    <source>
        <dbReference type="EMBL" id="JAD42854.1"/>
    </source>
</evidence>
<dbReference type="EMBL" id="GBRH01255041">
    <property type="protein sequence ID" value="JAD42854.1"/>
    <property type="molecule type" value="Transcribed_RNA"/>
</dbReference>
<reference evidence="1" key="2">
    <citation type="journal article" date="2015" name="Data Brief">
        <title>Shoot transcriptome of the giant reed, Arundo donax.</title>
        <authorList>
            <person name="Barrero R.A."/>
            <person name="Guerrero F.D."/>
            <person name="Moolhuijzen P."/>
            <person name="Goolsby J.A."/>
            <person name="Tidwell J."/>
            <person name="Bellgard S.E."/>
            <person name="Bellgard M.I."/>
        </authorList>
    </citation>
    <scope>NUCLEOTIDE SEQUENCE</scope>
    <source>
        <tissue evidence="1">Shoot tissue taken approximately 20 cm above the soil surface</tissue>
    </source>
</reference>
<reference evidence="1" key="1">
    <citation type="submission" date="2014-09" db="EMBL/GenBank/DDBJ databases">
        <authorList>
            <person name="Magalhaes I.L.F."/>
            <person name="Oliveira U."/>
            <person name="Santos F.R."/>
            <person name="Vidigal T.H.D.A."/>
            <person name="Brescovit A.D."/>
            <person name="Santos A.J."/>
        </authorList>
    </citation>
    <scope>NUCLEOTIDE SEQUENCE</scope>
    <source>
        <tissue evidence="1">Shoot tissue taken approximately 20 cm above the soil surface</tissue>
    </source>
</reference>